<feature type="chain" id="PRO_5047174821" evidence="2">
    <location>
        <begin position="22"/>
        <end position="236"/>
    </location>
</feature>
<feature type="domain" description="DUF4097" evidence="3">
    <location>
        <begin position="122"/>
        <end position="233"/>
    </location>
</feature>
<evidence type="ECO:0000259" key="3">
    <source>
        <dbReference type="Pfam" id="PF13349"/>
    </source>
</evidence>
<comment type="caution">
    <text evidence="4">The sequence shown here is derived from an EMBL/GenBank/DDBJ whole genome shotgun (WGS) entry which is preliminary data.</text>
</comment>
<organism evidence="4 5">
    <name type="scientific">Actinomadura luzonensis</name>
    <dbReference type="NCBI Taxonomy" id="2805427"/>
    <lineage>
        <taxon>Bacteria</taxon>
        <taxon>Bacillati</taxon>
        <taxon>Actinomycetota</taxon>
        <taxon>Actinomycetes</taxon>
        <taxon>Streptosporangiales</taxon>
        <taxon>Thermomonosporaceae</taxon>
        <taxon>Actinomadura</taxon>
    </lineage>
</organism>
<feature type="compositionally biased region" description="Basic and acidic residues" evidence="1">
    <location>
        <begin position="199"/>
        <end position="210"/>
    </location>
</feature>
<keyword evidence="2" id="KW-0732">Signal</keyword>
<dbReference type="Pfam" id="PF13349">
    <property type="entry name" value="DUF4097"/>
    <property type="match status" value="1"/>
</dbReference>
<dbReference type="Gene3D" id="2.160.20.120">
    <property type="match status" value="1"/>
</dbReference>
<dbReference type="EMBL" id="JAKRKC020000001">
    <property type="protein sequence ID" value="MCK2215715.1"/>
    <property type="molecule type" value="Genomic_DNA"/>
</dbReference>
<reference evidence="4 5" key="1">
    <citation type="submission" date="2022-04" db="EMBL/GenBank/DDBJ databases">
        <title>Genome draft of Actinomadura sp. ATCC 31491.</title>
        <authorList>
            <person name="Shi X."/>
            <person name="Du Y."/>
        </authorList>
    </citation>
    <scope>NUCLEOTIDE SEQUENCE [LARGE SCALE GENOMIC DNA]</scope>
    <source>
        <strain evidence="4 5">ATCC 31491</strain>
    </source>
</reference>
<keyword evidence="5" id="KW-1185">Reference proteome</keyword>
<name>A0ABT0FUR3_9ACTN</name>
<dbReference type="RefSeq" id="WP_242382919.1">
    <property type="nucleotide sequence ID" value="NZ_JAKRKC020000001.1"/>
</dbReference>
<dbReference type="InterPro" id="IPR025164">
    <property type="entry name" value="Toastrack_DUF4097"/>
</dbReference>
<proteinExistence type="predicted"/>
<dbReference type="Proteomes" id="UP001317259">
    <property type="component" value="Unassembled WGS sequence"/>
</dbReference>
<evidence type="ECO:0000313" key="4">
    <source>
        <dbReference type="EMBL" id="MCK2215715.1"/>
    </source>
</evidence>
<evidence type="ECO:0000256" key="2">
    <source>
        <dbReference type="SAM" id="SignalP"/>
    </source>
</evidence>
<evidence type="ECO:0000256" key="1">
    <source>
        <dbReference type="SAM" id="MobiDB-lite"/>
    </source>
</evidence>
<sequence>MTMKRITVIAGVLALPCLGMATGCGLTGETNHSTGAYEVPDAVTALRVTADEGEVEVIGSDRRTIAVTERLSWRKNKPATSHEVRDGTLELKFDCPTTFGFGTVGVECEVGYRVEVPKGLRVEVSSDSGDLKLTGLSGELRARTDSGAIGADGLAGGRVTATTDSGDVTLAFTGPPDAVTTESDSGRTVVRVPGGPYDVRAETDSGEKKITAATSASAQRRIRLRSDSGDLEVATP</sequence>
<feature type="signal peptide" evidence="2">
    <location>
        <begin position="1"/>
        <end position="21"/>
    </location>
</feature>
<evidence type="ECO:0000313" key="5">
    <source>
        <dbReference type="Proteomes" id="UP001317259"/>
    </source>
</evidence>
<gene>
    <name evidence="4" type="ORF">MF672_018235</name>
</gene>
<accession>A0ABT0FUR3</accession>
<protein>
    <submittedName>
        <fullName evidence="4">DUF4097 domain-containing protein</fullName>
    </submittedName>
</protein>
<feature type="region of interest" description="Disordered" evidence="1">
    <location>
        <begin position="193"/>
        <end position="236"/>
    </location>
</feature>
<dbReference type="PROSITE" id="PS51257">
    <property type="entry name" value="PROKAR_LIPOPROTEIN"/>
    <property type="match status" value="1"/>
</dbReference>